<evidence type="ECO:0000313" key="3">
    <source>
        <dbReference type="EMBL" id="MEQ2210209.1"/>
    </source>
</evidence>
<proteinExistence type="predicted"/>
<keyword evidence="1" id="KW-0597">Phosphoprotein</keyword>
<name>A0ABV0RQB7_9TELE</name>
<accession>A0ABV0RQB7</accession>
<dbReference type="SUPFAM" id="SSF56854">
    <property type="entry name" value="Bcl-2 inhibitors of programmed cell death"/>
    <property type="match status" value="1"/>
</dbReference>
<sequence length="112" mass="12498">IRENPELVSKLSGIPYRSFEHVLDTCTRSLTTEPPPSRQSPSPTLHRIAVSMELSRRIVTATGTQRLEGYAERYMDNFVPWIKSHGGWVSDPVTGGSQSIQISLKSSFILVI</sequence>
<comment type="caution">
    <text evidence="3">The sequence shown here is derived from an EMBL/GenBank/DDBJ whole genome shotgun (WGS) entry which is preliminary data.</text>
</comment>
<dbReference type="PANTHER" id="PTHR14965:SF2">
    <property type="entry name" value="BCL-2-LIKE PROTEIN 12"/>
    <property type="match status" value="1"/>
</dbReference>
<keyword evidence="2" id="KW-0053">Apoptosis</keyword>
<evidence type="ECO:0008006" key="5">
    <source>
        <dbReference type="Google" id="ProtNLM"/>
    </source>
</evidence>
<protein>
    <recommendedName>
        <fullName evidence="5">Bcl-2-like protein 15</fullName>
    </recommendedName>
</protein>
<dbReference type="EMBL" id="JAHRIN010052605">
    <property type="protein sequence ID" value="MEQ2210209.1"/>
    <property type="molecule type" value="Genomic_DNA"/>
</dbReference>
<feature type="non-terminal residue" evidence="3">
    <location>
        <position position="1"/>
    </location>
</feature>
<reference evidence="3 4" key="1">
    <citation type="submission" date="2021-06" db="EMBL/GenBank/DDBJ databases">
        <authorList>
            <person name="Palmer J.M."/>
        </authorList>
    </citation>
    <scope>NUCLEOTIDE SEQUENCE [LARGE SCALE GENOMIC DNA]</scope>
    <source>
        <strain evidence="3 4">XC_2019</strain>
        <tissue evidence="3">Muscle</tissue>
    </source>
</reference>
<evidence type="ECO:0000313" key="4">
    <source>
        <dbReference type="Proteomes" id="UP001434883"/>
    </source>
</evidence>
<dbReference type="PANTHER" id="PTHR14965">
    <property type="entry name" value="SI:CH73-248E21.1"/>
    <property type="match status" value="1"/>
</dbReference>
<organism evidence="3 4">
    <name type="scientific">Xenoophorus captivus</name>
    <dbReference type="NCBI Taxonomy" id="1517983"/>
    <lineage>
        <taxon>Eukaryota</taxon>
        <taxon>Metazoa</taxon>
        <taxon>Chordata</taxon>
        <taxon>Craniata</taxon>
        <taxon>Vertebrata</taxon>
        <taxon>Euteleostomi</taxon>
        <taxon>Actinopterygii</taxon>
        <taxon>Neopterygii</taxon>
        <taxon>Teleostei</taxon>
        <taxon>Neoteleostei</taxon>
        <taxon>Acanthomorphata</taxon>
        <taxon>Ovalentaria</taxon>
        <taxon>Atherinomorphae</taxon>
        <taxon>Cyprinodontiformes</taxon>
        <taxon>Goodeidae</taxon>
        <taxon>Xenoophorus</taxon>
    </lineage>
</organism>
<evidence type="ECO:0000256" key="2">
    <source>
        <dbReference type="ARBA" id="ARBA00022703"/>
    </source>
</evidence>
<dbReference type="InterPro" id="IPR036834">
    <property type="entry name" value="Bcl-2-like_sf"/>
</dbReference>
<evidence type="ECO:0000256" key="1">
    <source>
        <dbReference type="ARBA" id="ARBA00022553"/>
    </source>
</evidence>
<dbReference type="Proteomes" id="UP001434883">
    <property type="component" value="Unassembled WGS sequence"/>
</dbReference>
<keyword evidence="4" id="KW-1185">Reference proteome</keyword>
<gene>
    <name evidence="3" type="ORF">XENOCAPTIV_009855</name>
</gene>